<comment type="caution">
    <text evidence="3">The sequence shown here is derived from an EMBL/GenBank/DDBJ whole genome shotgun (WGS) entry which is preliminary data.</text>
</comment>
<dbReference type="EMBL" id="CAJJDN010000056">
    <property type="protein sequence ID" value="CAD8090519.1"/>
    <property type="molecule type" value="Genomic_DNA"/>
</dbReference>
<dbReference type="OrthoDB" id="299462at2759"/>
<organism evidence="3 4">
    <name type="scientific">Paramecium sonneborni</name>
    <dbReference type="NCBI Taxonomy" id="65129"/>
    <lineage>
        <taxon>Eukaryota</taxon>
        <taxon>Sar</taxon>
        <taxon>Alveolata</taxon>
        <taxon>Ciliophora</taxon>
        <taxon>Intramacronucleata</taxon>
        <taxon>Oligohymenophorea</taxon>
        <taxon>Peniculida</taxon>
        <taxon>Parameciidae</taxon>
        <taxon>Paramecium</taxon>
    </lineage>
</organism>
<gene>
    <name evidence="3" type="ORF">PSON_ATCC_30995.1.T0560055</name>
</gene>
<evidence type="ECO:0000256" key="1">
    <source>
        <dbReference type="PROSITE-ProRule" id="PRU00042"/>
    </source>
</evidence>
<dbReference type="InterPro" id="IPR013087">
    <property type="entry name" value="Znf_C2H2_type"/>
</dbReference>
<protein>
    <recommendedName>
        <fullName evidence="2">C2H2-type domain-containing protein</fullName>
    </recommendedName>
</protein>
<dbReference type="AlphaFoldDB" id="A0A8S1NGV5"/>
<evidence type="ECO:0000313" key="4">
    <source>
        <dbReference type="Proteomes" id="UP000692954"/>
    </source>
</evidence>
<keyword evidence="1" id="KW-0479">Metal-binding</keyword>
<keyword evidence="4" id="KW-1185">Reference proteome</keyword>
<dbReference type="Proteomes" id="UP000692954">
    <property type="component" value="Unassembled WGS sequence"/>
</dbReference>
<name>A0A8S1NGV5_9CILI</name>
<keyword evidence="1" id="KW-0862">Zinc</keyword>
<dbReference type="PROSITE" id="PS50157">
    <property type="entry name" value="ZINC_FINGER_C2H2_2"/>
    <property type="match status" value="1"/>
</dbReference>
<feature type="domain" description="C2H2-type" evidence="2">
    <location>
        <begin position="124"/>
        <end position="152"/>
    </location>
</feature>
<evidence type="ECO:0000313" key="3">
    <source>
        <dbReference type="EMBL" id="CAD8090519.1"/>
    </source>
</evidence>
<accession>A0A8S1NGV5</accession>
<dbReference type="PROSITE" id="PS00028">
    <property type="entry name" value="ZINC_FINGER_C2H2_1"/>
    <property type="match status" value="1"/>
</dbReference>
<sequence length="171" mass="19266">MQYVPLTTHLNALASLYQQCATLSEKHDRLAKGMDIFNTDVNQITIAPMIDQERIIQYQNSEAFQVLDLASQKPNSPQSSQKTPVEIDLITDQEVLIEQGTKPISGETKKIKKPKLNLDCSKSLQCPQCKKLVKNSAGLKRHISRMHSDKPLKNLTKKMGNQKQKGIQILN</sequence>
<evidence type="ECO:0000259" key="2">
    <source>
        <dbReference type="PROSITE" id="PS50157"/>
    </source>
</evidence>
<dbReference type="GO" id="GO:0008270">
    <property type="term" value="F:zinc ion binding"/>
    <property type="evidence" value="ECO:0007669"/>
    <property type="project" value="UniProtKB-KW"/>
</dbReference>
<proteinExistence type="predicted"/>
<reference evidence="3" key="1">
    <citation type="submission" date="2021-01" db="EMBL/GenBank/DDBJ databases">
        <authorList>
            <consortium name="Genoscope - CEA"/>
            <person name="William W."/>
        </authorList>
    </citation>
    <scope>NUCLEOTIDE SEQUENCE</scope>
</reference>
<keyword evidence="1" id="KW-0863">Zinc-finger</keyword>